<dbReference type="SMART" id="SM00066">
    <property type="entry name" value="GAL4"/>
    <property type="match status" value="2"/>
</dbReference>
<dbReference type="InterPro" id="IPR036864">
    <property type="entry name" value="Zn2-C6_fun-type_DNA-bd_sf"/>
</dbReference>
<feature type="domain" description="Zn(2)-C6 fungal-type" evidence="3">
    <location>
        <begin position="308"/>
        <end position="342"/>
    </location>
</feature>
<keyword evidence="5" id="KW-1185">Reference proteome</keyword>
<feature type="compositionally biased region" description="Basic and acidic residues" evidence="2">
    <location>
        <begin position="74"/>
        <end position="84"/>
    </location>
</feature>
<keyword evidence="1" id="KW-0539">Nucleus</keyword>
<organism evidence="4 5">
    <name type="scientific">Trichoglossum hirsutum</name>
    <dbReference type="NCBI Taxonomy" id="265104"/>
    <lineage>
        <taxon>Eukaryota</taxon>
        <taxon>Fungi</taxon>
        <taxon>Dikarya</taxon>
        <taxon>Ascomycota</taxon>
        <taxon>Pezizomycotina</taxon>
        <taxon>Geoglossomycetes</taxon>
        <taxon>Geoglossales</taxon>
        <taxon>Geoglossaceae</taxon>
        <taxon>Trichoglossum</taxon>
    </lineage>
</organism>
<name>A0A9P8ID24_9PEZI</name>
<evidence type="ECO:0000259" key="3">
    <source>
        <dbReference type="PROSITE" id="PS50048"/>
    </source>
</evidence>
<evidence type="ECO:0000313" key="4">
    <source>
        <dbReference type="EMBL" id="KAH0553001.1"/>
    </source>
</evidence>
<reference evidence="4" key="1">
    <citation type="submission" date="2021-03" db="EMBL/GenBank/DDBJ databases">
        <title>Comparative genomics and phylogenomic investigation of the class Geoglossomycetes provide insights into ecological specialization and systematics.</title>
        <authorList>
            <person name="Melie T."/>
            <person name="Pirro S."/>
            <person name="Miller A.N."/>
            <person name="Quandt A."/>
        </authorList>
    </citation>
    <scope>NUCLEOTIDE SEQUENCE</scope>
    <source>
        <strain evidence="4">CAQ_001_2017</strain>
    </source>
</reference>
<proteinExistence type="predicted"/>
<dbReference type="EMBL" id="JAGHQM010001655">
    <property type="protein sequence ID" value="KAH0553001.1"/>
    <property type="molecule type" value="Genomic_DNA"/>
</dbReference>
<protein>
    <recommendedName>
        <fullName evidence="3">Zn(2)-C6 fungal-type domain-containing protein</fullName>
    </recommendedName>
</protein>
<feature type="domain" description="Zn(2)-C6 fungal-type" evidence="3">
    <location>
        <begin position="248"/>
        <end position="281"/>
    </location>
</feature>
<dbReference type="PROSITE" id="PS50048">
    <property type="entry name" value="ZN2_CY6_FUNGAL_2"/>
    <property type="match status" value="2"/>
</dbReference>
<feature type="non-terminal residue" evidence="4">
    <location>
        <position position="584"/>
    </location>
</feature>
<dbReference type="InterPro" id="IPR001138">
    <property type="entry name" value="Zn2Cys6_DnaBD"/>
</dbReference>
<dbReference type="SUPFAM" id="SSF57701">
    <property type="entry name" value="Zn2/Cys6 DNA-binding domain"/>
    <property type="match status" value="2"/>
</dbReference>
<dbReference type="GO" id="GO:0000981">
    <property type="term" value="F:DNA-binding transcription factor activity, RNA polymerase II-specific"/>
    <property type="evidence" value="ECO:0007669"/>
    <property type="project" value="InterPro"/>
</dbReference>
<evidence type="ECO:0000313" key="5">
    <source>
        <dbReference type="Proteomes" id="UP000750711"/>
    </source>
</evidence>
<accession>A0A9P8ID24</accession>
<sequence length="584" mass="64116">MASSTLLRGPGSLEGALGPLLRPSGSHYDFRPSARLTKKVFSTWVDNDESGTYDPKGKRVPTPPPKRSNENASEADKAVKDGQPKKPKPNSWLRGRQQGGSLVVTLGLESDREKAVVGTHADGTSEAVDQIQRSINSYGEHCGTPEVEISSHHVPLATRLHSRRTRRPSAVSTDPLPDSSTSLPLQNTPTVDLSDFSLGHLESKGCKACFELGIPCPLLEDNSTYPCENCVEDDCDCELIIPPAKKRACESCRKSRFKCSYREGGDHSLPCENCQRRGQKCFAGPDITNRKLSGVAKFQPTRERPFLACTPCRKTKKWCSLKTKGTEPPCKGCLRNGLECCFERVEKPKDQAARWEVKPQITERTPEVQMPTPIPDASRECGVKLIIKTAFAHPITFNHYPAEDGSDPCHWCDAAAFGIMGIGEVEVEVICWQDGRGYTEVSGGHVGAGVEPSRMCGLCTMERMLICNCEAHKMRPLPDRSPGDFDFEAALQELLLNQCSQGGSRSPWCSVCPSPAFFECCTPQEFDLQGDEIDQPLHMVPGCGLLLCETCEQLLTNQYEGDLQAMISNVESNLHDFPAGLRAD</sequence>
<feature type="region of interest" description="Disordered" evidence="2">
    <location>
        <begin position="1"/>
        <end position="98"/>
    </location>
</feature>
<feature type="compositionally biased region" description="Polar residues" evidence="2">
    <location>
        <begin position="178"/>
        <end position="188"/>
    </location>
</feature>
<dbReference type="PROSITE" id="PS00463">
    <property type="entry name" value="ZN2_CY6_FUNGAL_1"/>
    <property type="match status" value="2"/>
</dbReference>
<comment type="caution">
    <text evidence="4">The sequence shown here is derived from an EMBL/GenBank/DDBJ whole genome shotgun (WGS) entry which is preliminary data.</text>
</comment>
<evidence type="ECO:0000256" key="2">
    <source>
        <dbReference type="SAM" id="MobiDB-lite"/>
    </source>
</evidence>
<dbReference type="GO" id="GO:0008270">
    <property type="term" value="F:zinc ion binding"/>
    <property type="evidence" value="ECO:0007669"/>
    <property type="project" value="InterPro"/>
</dbReference>
<dbReference type="Gene3D" id="4.10.240.10">
    <property type="entry name" value="Zn(2)-C6 fungal-type DNA-binding domain"/>
    <property type="match status" value="2"/>
</dbReference>
<evidence type="ECO:0000256" key="1">
    <source>
        <dbReference type="ARBA" id="ARBA00023242"/>
    </source>
</evidence>
<feature type="region of interest" description="Disordered" evidence="2">
    <location>
        <begin position="160"/>
        <end position="188"/>
    </location>
</feature>
<dbReference type="CDD" id="cd00067">
    <property type="entry name" value="GAL4"/>
    <property type="match status" value="2"/>
</dbReference>
<gene>
    <name evidence="4" type="ORF">GP486_006805</name>
</gene>
<dbReference type="AlphaFoldDB" id="A0A9P8ID24"/>
<dbReference type="Proteomes" id="UP000750711">
    <property type="component" value="Unassembled WGS sequence"/>
</dbReference>